<name>A0A3Q8I4W4_9BACT</name>
<dbReference type="EMBL" id="MH908878">
    <property type="protein sequence ID" value="AYM52559.1"/>
    <property type="molecule type" value="Genomic_DNA"/>
</dbReference>
<feature type="signal peptide" evidence="8">
    <location>
        <begin position="1"/>
        <end position="30"/>
    </location>
</feature>
<evidence type="ECO:0000256" key="6">
    <source>
        <dbReference type="ARBA" id="ARBA00023136"/>
    </source>
</evidence>
<reference evidence="9" key="1">
    <citation type="journal article" date="2018" name="J. Ind. Microbiol. Biotechnol.">
        <title>Genome mining reveals uncommon alkylpyrones as type III PKS products from myxobacteria.</title>
        <authorList>
            <person name="Hug J.J."/>
            <person name="Panter F."/>
            <person name="Krug D."/>
            <person name="Muller R."/>
        </authorList>
    </citation>
    <scope>NUCLEOTIDE SEQUENCE</scope>
    <source>
        <strain evidence="9">MSr9331</strain>
    </source>
</reference>
<organism evidence="9">
    <name type="scientific">Aetherobacter rufus</name>
    <dbReference type="NCBI Taxonomy" id="888831"/>
    <lineage>
        <taxon>Bacteria</taxon>
        <taxon>Pseudomonadati</taxon>
        <taxon>Myxococcota</taxon>
        <taxon>Polyangia</taxon>
        <taxon>Polyangiales</taxon>
        <taxon>Polyangiaceae</taxon>
        <taxon>Aetherobacter</taxon>
    </lineage>
</organism>
<dbReference type="GO" id="GO:0015288">
    <property type="term" value="F:porin activity"/>
    <property type="evidence" value="ECO:0007669"/>
    <property type="project" value="TreeGrafter"/>
</dbReference>
<evidence type="ECO:0008006" key="10">
    <source>
        <dbReference type="Google" id="ProtNLM"/>
    </source>
</evidence>
<dbReference type="PANTHER" id="PTHR30026:SF20">
    <property type="entry name" value="OUTER MEMBRANE PROTEIN TOLC"/>
    <property type="match status" value="1"/>
</dbReference>
<evidence type="ECO:0000256" key="4">
    <source>
        <dbReference type="ARBA" id="ARBA00022452"/>
    </source>
</evidence>
<dbReference type="GO" id="GO:1990281">
    <property type="term" value="C:efflux pump complex"/>
    <property type="evidence" value="ECO:0007669"/>
    <property type="project" value="TreeGrafter"/>
</dbReference>
<dbReference type="InterPro" id="IPR003423">
    <property type="entry name" value="OMP_efflux"/>
</dbReference>
<feature type="chain" id="PRO_5018666402" description="Outer membrane efflux protein" evidence="8">
    <location>
        <begin position="31"/>
        <end position="443"/>
    </location>
</feature>
<keyword evidence="5" id="KW-0812">Transmembrane</keyword>
<evidence type="ECO:0000256" key="2">
    <source>
        <dbReference type="ARBA" id="ARBA00007613"/>
    </source>
</evidence>
<dbReference type="InterPro" id="IPR051906">
    <property type="entry name" value="TolC-like"/>
</dbReference>
<evidence type="ECO:0000256" key="3">
    <source>
        <dbReference type="ARBA" id="ARBA00022448"/>
    </source>
</evidence>
<keyword evidence="8" id="KW-0732">Signal</keyword>
<dbReference type="Pfam" id="PF02321">
    <property type="entry name" value="OEP"/>
    <property type="match status" value="1"/>
</dbReference>
<evidence type="ECO:0000256" key="8">
    <source>
        <dbReference type="SAM" id="SignalP"/>
    </source>
</evidence>
<keyword evidence="6" id="KW-0472">Membrane</keyword>
<evidence type="ECO:0000313" key="9">
    <source>
        <dbReference type="EMBL" id="AYM52559.1"/>
    </source>
</evidence>
<comment type="subcellular location">
    <subcellularLocation>
        <location evidence="1">Cell outer membrane</location>
    </subcellularLocation>
</comment>
<dbReference type="GO" id="GO:0015562">
    <property type="term" value="F:efflux transmembrane transporter activity"/>
    <property type="evidence" value="ECO:0007669"/>
    <property type="project" value="InterPro"/>
</dbReference>
<sequence>MRSRFFRAIRAAALPIAAATASLPWGAAHAGGGHGQGAGAQLASAPAPRRIGLAEAIRLGATEGPKIAAAKAPRGALAEAGRAADTLFPLLPRVTASVGERRGPTAVGVEISVSVLQDLSLGGLGGARRDTAAALARLTEADFARAKLDGAARAALSWIGLVEASRLLALREEGLAQAEALLRAVRARVGTGVSDPLELALAQGEIGAARAAVLDAEGLRFEAGMDLAFAAGQPAANPIAAEGDLGEPGAIAPRKEGDAEIRQAAIAHPAALVAEMRREVADREGRLAAAALAPTLGVGASFVREGTGDRIWSGIVSFPLPFGRPAAFEGARGRAAADAAQAQADATRAELAQAMRLADHEREHTREVYAALDGGALAPMREALRLARAQLDAGTTDVTHVLLAQQRLRAVEEQVTRALADVRRADIRWMLAAGTLLPAAGAP</sequence>
<accession>A0A3Q8I4W4</accession>
<keyword evidence="3" id="KW-0813">Transport</keyword>
<protein>
    <recommendedName>
        <fullName evidence="10">Outer membrane efflux protein</fullName>
    </recommendedName>
</protein>
<dbReference type="GO" id="GO:0009279">
    <property type="term" value="C:cell outer membrane"/>
    <property type="evidence" value="ECO:0007669"/>
    <property type="project" value="UniProtKB-SubCell"/>
</dbReference>
<dbReference type="AlphaFoldDB" id="A0A3Q8I4W4"/>
<dbReference type="Gene3D" id="1.20.1600.10">
    <property type="entry name" value="Outer membrane efflux proteins (OEP)"/>
    <property type="match status" value="1"/>
</dbReference>
<keyword evidence="4" id="KW-1134">Transmembrane beta strand</keyword>
<dbReference type="SUPFAM" id="SSF56954">
    <property type="entry name" value="Outer membrane efflux proteins (OEP)"/>
    <property type="match status" value="1"/>
</dbReference>
<evidence type="ECO:0000256" key="7">
    <source>
        <dbReference type="ARBA" id="ARBA00023237"/>
    </source>
</evidence>
<evidence type="ECO:0000256" key="5">
    <source>
        <dbReference type="ARBA" id="ARBA00022692"/>
    </source>
</evidence>
<comment type="similarity">
    <text evidence="2">Belongs to the outer membrane factor (OMF) (TC 1.B.17) family.</text>
</comment>
<dbReference type="PANTHER" id="PTHR30026">
    <property type="entry name" value="OUTER MEMBRANE PROTEIN TOLC"/>
    <property type="match status" value="1"/>
</dbReference>
<proteinExistence type="inferred from homology"/>
<evidence type="ECO:0000256" key="1">
    <source>
        <dbReference type="ARBA" id="ARBA00004442"/>
    </source>
</evidence>
<keyword evidence="7" id="KW-0998">Cell outer membrane</keyword>